<name>A0A2U7UGP2_9VIRU</name>
<dbReference type="PANTHER" id="PTHR46586:SF3">
    <property type="entry name" value="ANKYRIN REPEAT-CONTAINING PROTEIN"/>
    <property type="match status" value="1"/>
</dbReference>
<dbReference type="GeneID" id="36842040"/>
<dbReference type="InterPro" id="IPR052050">
    <property type="entry name" value="SecEffector_AnkRepeat"/>
</dbReference>
<dbReference type="EMBL" id="MG011691">
    <property type="protein sequence ID" value="AVK77585.1"/>
    <property type="molecule type" value="Genomic_DNA"/>
</dbReference>
<proteinExistence type="predicted"/>
<organism evidence="1">
    <name type="scientific">Pandoravirus macleodensis</name>
    <dbReference type="NCBI Taxonomy" id="2107707"/>
    <lineage>
        <taxon>Viruses</taxon>
        <taxon>Pandoravirus</taxon>
    </lineage>
</organism>
<dbReference type="KEGG" id="vg:36842040"/>
<sequence>MTEPLCLDDLPDELLVSISAALERPADVARWRACSRRLYGAHAFENTIDAYLREDKRRCRRLLESSAPLDVVRAVFGRWRETPLPYHFIYAVTGGRLDVVRWFAHAIPNADQGAPPDPRTSRNAATLKAEARSAFHRTSSHGRHDLLRFLYSLFGAGEEDAKRGHSVVRWSGRDAAMRGDLSTVALTHEMLTGAPARPPKCFAHRTDCACVREHEQRAITPSCGCSPNTALWALAEGHVRIAEWMREVGCSAAYPRHGVCAEALRTAIIHSAPEVFWYLAAAQPPPSAEAFACAVNTAAGKGHVDIVTRLCREGLATCRKETLIAAAEADHVALLQWAAGEAHIPGWPTASSDEARPPLDAWRPTLLAWHAARRGSIKVIGWFLSRPDTCRCVTIASIEAALRHGHINVALAAHENGIVRFEQWSALDAAVASGKADVVQATADRGAVCTVTTFAAAIKRASKQWGNEPFAYLCRRYGVGLVQDAVDRIAPALLTPSVVALVRTHVPGVRLPDDPV</sequence>
<evidence type="ECO:0000313" key="1">
    <source>
        <dbReference type="EMBL" id="AVK77585.1"/>
    </source>
</evidence>
<accession>A0A2U7UGP2</accession>
<reference evidence="1" key="1">
    <citation type="journal article" date="2018" name="Nat. Commun.">
        <title>Diversity and evolution of the emerging Pandoraviridae family.</title>
        <authorList>
            <person name="Legendre M."/>
            <person name="Fabre E."/>
            <person name="Poirot O."/>
            <person name="Jeudy S."/>
            <person name="Lartigue A."/>
            <person name="Alempic J.M."/>
            <person name="Beucher L."/>
            <person name="Philippe N."/>
            <person name="Bertaux L."/>
            <person name="Christo-Foroux E."/>
            <person name="Labadie K."/>
            <person name="Coute Y."/>
            <person name="Abergel C."/>
            <person name="Claverie J.M."/>
        </authorList>
    </citation>
    <scope>NUCLEOTIDE SEQUENCE [LARGE SCALE GENOMIC DNA]</scope>
    <source>
        <strain evidence="1">Macleodensis</strain>
    </source>
</reference>
<protein>
    <recommendedName>
        <fullName evidence="2">Ankyrin repeat domain containing protein</fullName>
    </recommendedName>
</protein>
<dbReference type="InterPro" id="IPR036770">
    <property type="entry name" value="Ankyrin_rpt-contain_sf"/>
</dbReference>
<gene>
    <name evidence="1" type="ORF">pmac_cds_897</name>
</gene>
<dbReference type="SUPFAM" id="SSF48403">
    <property type="entry name" value="Ankyrin repeat"/>
    <property type="match status" value="1"/>
</dbReference>
<evidence type="ECO:0008006" key="2">
    <source>
        <dbReference type="Google" id="ProtNLM"/>
    </source>
</evidence>
<dbReference type="Gene3D" id="1.25.40.20">
    <property type="entry name" value="Ankyrin repeat-containing domain"/>
    <property type="match status" value="1"/>
</dbReference>
<dbReference type="PANTHER" id="PTHR46586">
    <property type="entry name" value="ANKYRIN REPEAT-CONTAINING PROTEIN"/>
    <property type="match status" value="1"/>
</dbReference>
<dbReference type="RefSeq" id="YP_009481581.1">
    <property type="nucleotide sequence ID" value="NC_037665.1"/>
</dbReference>
<dbReference type="Proteomes" id="UP000249758">
    <property type="component" value="Segment"/>
</dbReference>